<accession>A0A379FTL2</accession>
<protein>
    <submittedName>
        <fullName evidence="1">Uncharacterized protein</fullName>
    </submittedName>
</protein>
<organism evidence="1 2">
    <name type="scientific">Providencia rettgeri</name>
    <dbReference type="NCBI Taxonomy" id="587"/>
    <lineage>
        <taxon>Bacteria</taxon>
        <taxon>Pseudomonadati</taxon>
        <taxon>Pseudomonadota</taxon>
        <taxon>Gammaproteobacteria</taxon>
        <taxon>Enterobacterales</taxon>
        <taxon>Morganellaceae</taxon>
        <taxon>Providencia</taxon>
    </lineage>
</organism>
<sequence length="60" mass="6844">MDKEKCYEALDAIISISIYQGYLAGICGKSSGRHYTFDSKFDETNSDFKKLLNDLKNKND</sequence>
<dbReference type="RefSeq" id="WP_147281945.1">
    <property type="nucleotide sequence ID" value="NZ_CP077317.1"/>
</dbReference>
<evidence type="ECO:0000313" key="1">
    <source>
        <dbReference type="EMBL" id="SUC32110.1"/>
    </source>
</evidence>
<proteinExistence type="predicted"/>
<name>A0A379FTL2_PRORE</name>
<dbReference type="AlphaFoldDB" id="A0A379FTL2"/>
<dbReference type="Proteomes" id="UP000254208">
    <property type="component" value="Unassembled WGS sequence"/>
</dbReference>
<reference evidence="1 2" key="1">
    <citation type="submission" date="2018-06" db="EMBL/GenBank/DDBJ databases">
        <authorList>
            <consortium name="Pathogen Informatics"/>
            <person name="Doyle S."/>
        </authorList>
    </citation>
    <scope>NUCLEOTIDE SEQUENCE [LARGE SCALE GENOMIC DNA]</scope>
    <source>
        <strain evidence="1 2">NCTC11801</strain>
    </source>
</reference>
<dbReference type="EMBL" id="UGTZ01000001">
    <property type="protein sequence ID" value="SUC32110.1"/>
    <property type="molecule type" value="Genomic_DNA"/>
</dbReference>
<dbReference type="GeneID" id="93673809"/>
<evidence type="ECO:0000313" key="2">
    <source>
        <dbReference type="Proteomes" id="UP000254208"/>
    </source>
</evidence>
<gene>
    <name evidence="1" type="ORF">NCTC11801_03085</name>
</gene>